<dbReference type="AlphaFoldDB" id="A0A1H8XMK9"/>
<dbReference type="STRING" id="394193.SAMN04489732_10876"/>
<gene>
    <name evidence="3" type="ORF">SAMN04489732_10876</name>
</gene>
<dbReference type="Pfam" id="PF02861">
    <property type="entry name" value="Clp_N"/>
    <property type="match status" value="2"/>
</dbReference>
<proteinExistence type="predicted"/>
<dbReference type="OrthoDB" id="3628183at2"/>
<dbReference type="PROSITE" id="PS51903">
    <property type="entry name" value="CLP_R"/>
    <property type="match status" value="1"/>
</dbReference>
<evidence type="ECO:0000256" key="1">
    <source>
        <dbReference type="PROSITE-ProRule" id="PRU01251"/>
    </source>
</evidence>
<dbReference type="Proteomes" id="UP000198582">
    <property type="component" value="Unassembled WGS sequence"/>
</dbReference>
<dbReference type="InterPro" id="IPR004176">
    <property type="entry name" value="Clp_R_N"/>
</dbReference>
<keyword evidence="4" id="KW-1185">Reference proteome</keyword>
<organism evidence="3 4">
    <name type="scientific">Amycolatopsis saalfeldensis</name>
    <dbReference type="NCBI Taxonomy" id="394193"/>
    <lineage>
        <taxon>Bacteria</taxon>
        <taxon>Bacillati</taxon>
        <taxon>Actinomycetota</taxon>
        <taxon>Actinomycetes</taxon>
        <taxon>Pseudonocardiales</taxon>
        <taxon>Pseudonocardiaceae</taxon>
        <taxon>Amycolatopsis</taxon>
    </lineage>
</organism>
<protein>
    <submittedName>
        <fullName evidence="3">Clp amino terminal domain-containing protein, pathogenicity island component</fullName>
    </submittedName>
</protein>
<evidence type="ECO:0000313" key="3">
    <source>
        <dbReference type="EMBL" id="SEP40993.1"/>
    </source>
</evidence>
<keyword evidence="1" id="KW-0677">Repeat</keyword>
<dbReference type="InterPro" id="IPR036628">
    <property type="entry name" value="Clp_N_dom_sf"/>
</dbReference>
<feature type="domain" description="Clp R" evidence="2">
    <location>
        <begin position="2"/>
        <end position="180"/>
    </location>
</feature>
<accession>A0A1H8XMK9</accession>
<dbReference type="Gene3D" id="1.10.1780.10">
    <property type="entry name" value="Clp, N-terminal domain"/>
    <property type="match status" value="2"/>
</dbReference>
<evidence type="ECO:0000313" key="4">
    <source>
        <dbReference type="Proteomes" id="UP000198582"/>
    </source>
</evidence>
<evidence type="ECO:0000259" key="2">
    <source>
        <dbReference type="PROSITE" id="PS51903"/>
    </source>
</evidence>
<sequence>MFERFTVDARMAVVEAQVVARELGSREISPQDVFAGLARTENGDAQRLLAQLGVSQAEVLAELERIRRRGGISDADVEALTEFGIDVEQVVERIEQTHGEGALAVGGKRGRRGHIPFTADARKTLELSLREAVKLGDKHLGQEHMLLALVQQKGAVADLLAARGIDYLSVRRAVGQREAG</sequence>
<dbReference type="SUPFAM" id="SSF81923">
    <property type="entry name" value="Double Clp-N motif"/>
    <property type="match status" value="2"/>
</dbReference>
<name>A0A1H8XMK9_9PSEU</name>
<reference evidence="3 4" key="1">
    <citation type="submission" date="2016-10" db="EMBL/GenBank/DDBJ databases">
        <authorList>
            <person name="de Groot N.N."/>
        </authorList>
    </citation>
    <scope>NUCLEOTIDE SEQUENCE [LARGE SCALE GENOMIC DNA]</scope>
    <source>
        <strain evidence="3 4">DSM 44993</strain>
    </source>
</reference>
<dbReference type="EMBL" id="FOEF01000008">
    <property type="protein sequence ID" value="SEP40993.1"/>
    <property type="molecule type" value="Genomic_DNA"/>
</dbReference>
<dbReference type="RefSeq" id="WP_091618298.1">
    <property type="nucleotide sequence ID" value="NZ_FOEF01000008.1"/>
</dbReference>